<dbReference type="PROSITE" id="PS51781">
    <property type="entry name" value="SH3B"/>
    <property type="match status" value="1"/>
</dbReference>
<evidence type="ECO:0000313" key="4">
    <source>
        <dbReference type="Proteomes" id="UP000314011"/>
    </source>
</evidence>
<gene>
    <name evidence="3" type="ORF">FHY64_17030</name>
</gene>
<organism evidence="3 4">
    <name type="scientific">Pelagovum pacificum</name>
    <dbReference type="NCBI Taxonomy" id="2588711"/>
    <lineage>
        <taxon>Bacteria</taxon>
        <taxon>Pseudomonadati</taxon>
        <taxon>Pseudomonadota</taxon>
        <taxon>Alphaproteobacteria</taxon>
        <taxon>Rhodobacterales</taxon>
        <taxon>Paracoccaceae</taxon>
        <taxon>Pelagovum</taxon>
    </lineage>
</organism>
<feature type="domain" description="SH3b" evidence="2">
    <location>
        <begin position="19"/>
        <end position="86"/>
    </location>
</feature>
<evidence type="ECO:0000259" key="2">
    <source>
        <dbReference type="PROSITE" id="PS51781"/>
    </source>
</evidence>
<dbReference type="PANTHER" id="PTHR34408">
    <property type="entry name" value="FAMILY PROTEIN, PUTATIVE-RELATED"/>
    <property type="match status" value="1"/>
</dbReference>
<proteinExistence type="predicted"/>
<reference evidence="3 4" key="1">
    <citation type="submission" date="2019-06" db="EMBL/GenBank/DDBJ databases">
        <title>Genome of new Rhodobacteraceae sp. SM1903.</title>
        <authorList>
            <person name="Ren X."/>
        </authorList>
    </citation>
    <scope>NUCLEOTIDE SEQUENCE [LARGE SCALE GENOMIC DNA]</scope>
    <source>
        <strain evidence="3 4">SM1903</strain>
    </source>
</reference>
<dbReference type="Pfam" id="PF08239">
    <property type="entry name" value="SH3_3"/>
    <property type="match status" value="2"/>
</dbReference>
<dbReference type="EMBL" id="VFFF01000003">
    <property type="protein sequence ID" value="TNY30818.1"/>
    <property type="molecule type" value="Genomic_DNA"/>
</dbReference>
<dbReference type="PANTHER" id="PTHR34408:SF1">
    <property type="entry name" value="GLYCOSYL HYDROLASE FAMILY 19 DOMAIN-CONTAINING PROTEIN HI_1415"/>
    <property type="match status" value="1"/>
</dbReference>
<dbReference type="InterPro" id="IPR052354">
    <property type="entry name" value="Cell_Wall_Dynamics_Protein"/>
</dbReference>
<dbReference type="OrthoDB" id="102964at2"/>
<keyword evidence="4" id="KW-1185">Reference proteome</keyword>
<dbReference type="AlphaFoldDB" id="A0A5C5G9Y6"/>
<comment type="caution">
    <text evidence="3">The sequence shown here is derived from an EMBL/GenBank/DDBJ whole genome shotgun (WGS) entry which is preliminary data.</text>
</comment>
<evidence type="ECO:0000313" key="3">
    <source>
        <dbReference type="EMBL" id="TNY30818.1"/>
    </source>
</evidence>
<keyword evidence="1" id="KW-0732">Signal</keyword>
<accession>A0A5C5G9Y6</accession>
<protein>
    <submittedName>
        <fullName evidence="3">SH3 domain-containing protein</fullName>
    </submittedName>
</protein>
<dbReference type="SMART" id="SM00287">
    <property type="entry name" value="SH3b"/>
    <property type="match status" value="2"/>
</dbReference>
<evidence type="ECO:0000256" key="1">
    <source>
        <dbReference type="SAM" id="SignalP"/>
    </source>
</evidence>
<dbReference type="RefSeq" id="WP_140197026.1">
    <property type="nucleotide sequence ID" value="NZ_CP065915.1"/>
</dbReference>
<dbReference type="InterPro" id="IPR003646">
    <property type="entry name" value="SH3-like_bac-type"/>
</dbReference>
<dbReference type="Gene3D" id="2.30.30.40">
    <property type="entry name" value="SH3 Domains"/>
    <property type="match status" value="2"/>
</dbReference>
<sequence>MIRFLAPLFFCLVAATAWAETLYVHAPGDGYLNLRTGPGTGYAIAAEMYHGSGVDVLDKPGAWYRVRHPDTGLSGWAHSSYLTHRTDLRDMYVNSPGDGFLNLRTGPTSGAQVIRRMYHGDAVSLQGRNGRWFFLYHHGSGSQGWAHGRYLTGP</sequence>
<feature type="signal peptide" evidence="1">
    <location>
        <begin position="1"/>
        <end position="19"/>
    </location>
</feature>
<feature type="chain" id="PRO_5022782193" evidence="1">
    <location>
        <begin position="20"/>
        <end position="154"/>
    </location>
</feature>
<dbReference type="Proteomes" id="UP000314011">
    <property type="component" value="Unassembled WGS sequence"/>
</dbReference>
<name>A0A5C5G9Y6_9RHOB</name>